<organism evidence="1 2">
    <name type="scientific">Candidatus Methylobacter favarea</name>
    <dbReference type="NCBI Taxonomy" id="2707345"/>
    <lineage>
        <taxon>Bacteria</taxon>
        <taxon>Pseudomonadati</taxon>
        <taxon>Pseudomonadota</taxon>
        <taxon>Gammaproteobacteria</taxon>
        <taxon>Methylococcales</taxon>
        <taxon>Methylococcaceae</taxon>
        <taxon>Methylobacter</taxon>
    </lineage>
</organism>
<keyword evidence="2" id="KW-1185">Reference proteome</keyword>
<dbReference type="AlphaFoldDB" id="A0A8S0X886"/>
<dbReference type="EMBL" id="CADCXN010000058">
    <property type="protein sequence ID" value="CAA9890850.1"/>
    <property type="molecule type" value="Genomic_DNA"/>
</dbReference>
<gene>
    <name evidence="1" type="ORF">METHB2_30054</name>
</gene>
<comment type="caution">
    <text evidence="1">The sequence shown here is derived from an EMBL/GenBank/DDBJ whole genome shotgun (WGS) entry which is preliminary data.</text>
</comment>
<evidence type="ECO:0000313" key="2">
    <source>
        <dbReference type="Proteomes" id="UP000494216"/>
    </source>
</evidence>
<accession>A0A8S0X886</accession>
<sequence length="70" mass="7829">MLHNIILKQAPPNLGSELTSGNLQSPSLWNSLQKPSKLKFMPSLFFTSRIVCFYEGNQKDAALFDCVLVT</sequence>
<name>A0A8S0X886_9GAMM</name>
<proteinExistence type="predicted"/>
<evidence type="ECO:0000313" key="1">
    <source>
        <dbReference type="EMBL" id="CAA9890850.1"/>
    </source>
</evidence>
<protein>
    <submittedName>
        <fullName evidence="1">Uncharacterized protein</fullName>
    </submittedName>
</protein>
<reference evidence="1 2" key="1">
    <citation type="submission" date="2020-02" db="EMBL/GenBank/DDBJ databases">
        <authorList>
            <person name="Hogendoorn C."/>
        </authorList>
    </citation>
    <scope>NUCLEOTIDE SEQUENCE [LARGE SCALE GENOMIC DNA]</scope>
    <source>
        <strain evidence="1">METHB21</strain>
    </source>
</reference>
<dbReference type="Proteomes" id="UP000494216">
    <property type="component" value="Unassembled WGS sequence"/>
</dbReference>